<gene>
    <name evidence="2" type="ORF">WJX84_000501</name>
</gene>
<dbReference type="Proteomes" id="UP001485043">
    <property type="component" value="Unassembled WGS sequence"/>
</dbReference>
<sequence length="333" mass="35833">MSCLTSSKSSVQTARPLYRAALPSLRCAPAENLSLPASSDVAALRPAPRRPCKPAAICASRLAMAAGSGAKFRMEGQCFAMITPFQADSGELDMAALDIYVKFLWEQGARNVVVNGTTGEFAAMTMAERMQAAETTRRTFPGIVLNNISTCCLQDALTLLAHSHEKIATPMGQQAVADAVLVLPPFYLAGVTEEGVEAFLRAVLEKSQLPVMLYNFPANTNSLISPAMYSQLATDFPLLRGIKNTFADIPLCLKFKKAAPALQVYVGADRLTIDALDNGLDGIIGGGGSSALAATFVQIYVAYKDGNTSLAKQLQMRLNSWYGKRSLDLHHWY</sequence>
<dbReference type="PANTHER" id="PTHR12128">
    <property type="entry name" value="DIHYDRODIPICOLINATE SYNTHASE"/>
    <property type="match status" value="1"/>
</dbReference>
<dbReference type="SMART" id="SM01130">
    <property type="entry name" value="DHDPS"/>
    <property type="match status" value="1"/>
</dbReference>
<dbReference type="InterPro" id="IPR002220">
    <property type="entry name" value="DapA-like"/>
</dbReference>
<reference evidence="2 3" key="1">
    <citation type="journal article" date="2024" name="Nat. Commun.">
        <title>Phylogenomics reveals the evolutionary origins of lichenization in chlorophyte algae.</title>
        <authorList>
            <person name="Puginier C."/>
            <person name="Libourel C."/>
            <person name="Otte J."/>
            <person name="Skaloud P."/>
            <person name="Haon M."/>
            <person name="Grisel S."/>
            <person name="Petersen M."/>
            <person name="Berrin J.G."/>
            <person name="Delaux P.M."/>
            <person name="Dal Grande F."/>
            <person name="Keller J."/>
        </authorList>
    </citation>
    <scope>NUCLEOTIDE SEQUENCE [LARGE SCALE GENOMIC DNA]</scope>
    <source>
        <strain evidence="2 3">SAG 2523</strain>
    </source>
</reference>
<dbReference type="PRINTS" id="PR00146">
    <property type="entry name" value="DHPICSNTHASE"/>
</dbReference>
<evidence type="ECO:0000313" key="3">
    <source>
        <dbReference type="Proteomes" id="UP001485043"/>
    </source>
</evidence>
<comment type="caution">
    <text evidence="2">The sequence shown here is derived from an EMBL/GenBank/DDBJ whole genome shotgun (WGS) entry which is preliminary data.</text>
</comment>
<name>A0AAW1T939_9CHLO</name>
<dbReference type="SUPFAM" id="SSF51569">
    <property type="entry name" value="Aldolase"/>
    <property type="match status" value="1"/>
</dbReference>
<accession>A0AAW1T939</accession>
<dbReference type="Pfam" id="PF00701">
    <property type="entry name" value="DHDPS"/>
    <property type="match status" value="1"/>
</dbReference>
<dbReference type="InterPro" id="IPR013785">
    <property type="entry name" value="Aldolase_TIM"/>
</dbReference>
<dbReference type="EMBL" id="JALJOV010000238">
    <property type="protein sequence ID" value="KAK9865545.1"/>
    <property type="molecule type" value="Genomic_DNA"/>
</dbReference>
<dbReference type="CDD" id="cd00408">
    <property type="entry name" value="DHDPS-like"/>
    <property type="match status" value="1"/>
</dbReference>
<evidence type="ECO:0000313" key="2">
    <source>
        <dbReference type="EMBL" id="KAK9865545.1"/>
    </source>
</evidence>
<dbReference type="GO" id="GO:0008840">
    <property type="term" value="F:4-hydroxy-tetrahydrodipicolinate synthase activity"/>
    <property type="evidence" value="ECO:0007669"/>
    <property type="project" value="TreeGrafter"/>
</dbReference>
<dbReference type="Gene3D" id="3.20.20.70">
    <property type="entry name" value="Aldolase class I"/>
    <property type="match status" value="1"/>
</dbReference>
<evidence type="ECO:0008006" key="4">
    <source>
        <dbReference type="Google" id="ProtNLM"/>
    </source>
</evidence>
<proteinExistence type="predicted"/>
<organism evidence="2 3">
    <name type="scientific">Apatococcus fuscideae</name>
    <dbReference type="NCBI Taxonomy" id="2026836"/>
    <lineage>
        <taxon>Eukaryota</taxon>
        <taxon>Viridiplantae</taxon>
        <taxon>Chlorophyta</taxon>
        <taxon>core chlorophytes</taxon>
        <taxon>Trebouxiophyceae</taxon>
        <taxon>Chlorellales</taxon>
        <taxon>Chlorellaceae</taxon>
        <taxon>Apatococcus</taxon>
    </lineage>
</organism>
<dbReference type="PANTHER" id="PTHR12128:SF66">
    <property type="entry name" value="4-HYDROXY-2-OXOGLUTARATE ALDOLASE, MITOCHONDRIAL"/>
    <property type="match status" value="1"/>
</dbReference>
<keyword evidence="3" id="KW-1185">Reference proteome</keyword>
<evidence type="ECO:0000256" key="1">
    <source>
        <dbReference type="ARBA" id="ARBA00023239"/>
    </source>
</evidence>
<keyword evidence="1" id="KW-0456">Lyase</keyword>
<protein>
    <recommendedName>
        <fullName evidence="4">Dihydrodipicolinate synthase</fullName>
    </recommendedName>
</protein>
<dbReference type="AlphaFoldDB" id="A0AAW1T939"/>